<reference evidence="2" key="1">
    <citation type="submission" date="2021-01" db="EMBL/GenBank/DDBJ databases">
        <title>Whole genome shotgun sequence of Planobispora takensis NBRC 109077.</title>
        <authorList>
            <person name="Komaki H."/>
            <person name="Tamura T."/>
        </authorList>
    </citation>
    <scope>NUCLEOTIDE SEQUENCE</scope>
    <source>
        <strain evidence="2">NBRC 109077</strain>
    </source>
</reference>
<dbReference type="AlphaFoldDB" id="A0A8J3WRH9"/>
<feature type="compositionally biased region" description="Polar residues" evidence="1">
    <location>
        <begin position="66"/>
        <end position="76"/>
    </location>
</feature>
<comment type="caution">
    <text evidence="2">The sequence shown here is derived from an EMBL/GenBank/DDBJ whole genome shotgun (WGS) entry which is preliminary data.</text>
</comment>
<protein>
    <submittedName>
        <fullName evidence="2">Uncharacterized protein</fullName>
    </submittedName>
</protein>
<organism evidence="2 3">
    <name type="scientific">Planobispora takensis</name>
    <dbReference type="NCBI Taxonomy" id="1367882"/>
    <lineage>
        <taxon>Bacteria</taxon>
        <taxon>Bacillati</taxon>
        <taxon>Actinomycetota</taxon>
        <taxon>Actinomycetes</taxon>
        <taxon>Streptosporangiales</taxon>
        <taxon>Streptosporangiaceae</taxon>
        <taxon>Planobispora</taxon>
    </lineage>
</organism>
<dbReference type="EMBL" id="BOOK01000010">
    <property type="protein sequence ID" value="GIH99573.1"/>
    <property type="molecule type" value="Genomic_DNA"/>
</dbReference>
<keyword evidence="3" id="KW-1185">Reference proteome</keyword>
<evidence type="ECO:0000313" key="2">
    <source>
        <dbReference type="EMBL" id="GIH99573.1"/>
    </source>
</evidence>
<proteinExistence type="predicted"/>
<gene>
    <name evidence="2" type="ORF">Pta02_15820</name>
</gene>
<name>A0A8J3WRH9_9ACTN</name>
<dbReference type="Proteomes" id="UP000634476">
    <property type="component" value="Unassembled WGS sequence"/>
</dbReference>
<evidence type="ECO:0000256" key="1">
    <source>
        <dbReference type="SAM" id="MobiDB-lite"/>
    </source>
</evidence>
<accession>A0A8J3WRH9</accession>
<feature type="region of interest" description="Disordered" evidence="1">
    <location>
        <begin position="63"/>
        <end position="102"/>
    </location>
</feature>
<evidence type="ECO:0000313" key="3">
    <source>
        <dbReference type="Proteomes" id="UP000634476"/>
    </source>
</evidence>
<sequence>MIVRLADAAGGDRAAAKLGDGPFAVRSSAVAEDLSEASYADGTSADDRRRRWERYRRLAAPPGRYASSTAPRTSPKSLPETCWWPAPPRPPGLRCSPRSSRW</sequence>